<feature type="compositionally biased region" description="Basic and acidic residues" evidence="1">
    <location>
        <begin position="1"/>
        <end position="12"/>
    </location>
</feature>
<dbReference type="PANTHER" id="PTHR30531">
    <property type="entry name" value="FLAGELLAR BIOSYNTHETIC PROTEIN FLHB"/>
    <property type="match status" value="1"/>
</dbReference>
<keyword evidence="2" id="KW-0472">Membrane</keyword>
<dbReference type="PANTHER" id="PTHR30531:SF12">
    <property type="entry name" value="FLAGELLAR BIOSYNTHETIC PROTEIN FLHB"/>
    <property type="match status" value="1"/>
</dbReference>
<dbReference type="InterPro" id="IPR006135">
    <property type="entry name" value="T3SS_substrate_exporter"/>
</dbReference>
<dbReference type="RefSeq" id="WP_274263556.1">
    <property type="nucleotide sequence ID" value="NZ_JAQZCI010000001.1"/>
</dbReference>
<keyword evidence="4" id="KW-1185">Reference proteome</keyword>
<dbReference type="PRINTS" id="PR00950">
    <property type="entry name" value="TYPE3IMSPROT"/>
</dbReference>
<feature type="transmembrane region" description="Helical" evidence="2">
    <location>
        <begin position="32"/>
        <end position="53"/>
    </location>
</feature>
<protein>
    <submittedName>
        <fullName evidence="3">EscU/YscU/HrcU family type III secretion system export apparatus switch protein</fullName>
    </submittedName>
</protein>
<evidence type="ECO:0000256" key="1">
    <source>
        <dbReference type="SAM" id="MobiDB-lite"/>
    </source>
</evidence>
<feature type="transmembrane region" description="Helical" evidence="2">
    <location>
        <begin position="153"/>
        <end position="174"/>
    </location>
</feature>
<comment type="caution">
    <text evidence="3">The sequence shown here is derived from an EMBL/GenBank/DDBJ whole genome shotgun (WGS) entry which is preliminary data.</text>
</comment>
<sequence length="363" mass="38603">MSDDTGERTEKASRRKLREARRKGQITRSQDLSAWLAIGTVAALLPMMIGAGADAGRAQFVEVAAIIRNPDPAHAVAALGSGLAGIPAMLGVALAAVAVVALVGSVAQGGIHLRGVPARYEQFNVVAGIKRLFGMQALWEGAKALMKTAAIGLALWFVVAGLMPVLMMSGAHPISRLLEIASTVVTSLLITAVAVGIVLAAIDVLVVMRRNRKHTRMTKKEARDEHKSTEGDPHVRGQRRARQMAISRNRMIAAVGDADVVLVNPTHVAVALRYEPGKSAPRVVAKGQGIIAERIRDRAHEAGVPLVRDIPLARALHAACELGQPIPSELYTAVARVLVFVDGLKRRGAARGVHTVPPRKDPR</sequence>
<feature type="region of interest" description="Disordered" evidence="1">
    <location>
        <begin position="215"/>
        <end position="240"/>
    </location>
</feature>
<gene>
    <name evidence="3" type="ORF">PUW80_00195</name>
</gene>
<feature type="compositionally biased region" description="Basic and acidic residues" evidence="1">
    <location>
        <begin position="218"/>
        <end position="235"/>
    </location>
</feature>
<dbReference type="InterPro" id="IPR029025">
    <property type="entry name" value="T3SS_substrate_exporter_C"/>
</dbReference>
<feature type="compositionally biased region" description="Basic residues" evidence="1">
    <location>
        <begin position="13"/>
        <end position="24"/>
    </location>
</feature>
<accession>A0ABT5SD89</accession>
<dbReference type="Gene3D" id="3.40.1690.10">
    <property type="entry name" value="secretion proteins EscU"/>
    <property type="match status" value="1"/>
</dbReference>
<feature type="transmembrane region" description="Helical" evidence="2">
    <location>
        <begin position="180"/>
        <end position="207"/>
    </location>
</feature>
<keyword evidence="2" id="KW-1133">Transmembrane helix</keyword>
<evidence type="ECO:0000256" key="2">
    <source>
        <dbReference type="SAM" id="Phobius"/>
    </source>
</evidence>
<dbReference type="Pfam" id="PF01312">
    <property type="entry name" value="Bac_export_2"/>
    <property type="match status" value="1"/>
</dbReference>
<dbReference type="Proteomes" id="UP001218170">
    <property type="component" value="Unassembled WGS sequence"/>
</dbReference>
<dbReference type="EMBL" id="JAQZCI010000001">
    <property type="protein sequence ID" value="MDD7960763.1"/>
    <property type="molecule type" value="Genomic_DNA"/>
</dbReference>
<proteinExistence type="predicted"/>
<evidence type="ECO:0000313" key="3">
    <source>
        <dbReference type="EMBL" id="MDD7960763.1"/>
    </source>
</evidence>
<dbReference type="Gene3D" id="6.10.250.2080">
    <property type="match status" value="1"/>
</dbReference>
<dbReference type="SUPFAM" id="SSF160544">
    <property type="entry name" value="EscU C-terminal domain-like"/>
    <property type="match status" value="1"/>
</dbReference>
<evidence type="ECO:0000313" key="4">
    <source>
        <dbReference type="Proteomes" id="UP001218170"/>
    </source>
</evidence>
<feature type="transmembrane region" description="Helical" evidence="2">
    <location>
        <begin position="73"/>
        <end position="104"/>
    </location>
</feature>
<reference evidence="3 4" key="1">
    <citation type="submission" date="2023-02" db="EMBL/GenBank/DDBJ databases">
        <title>Study of novel species of the Microbacterium genus.</title>
        <authorList>
            <person name="Arroyo-Herrera I."/>
            <person name="Roman-Ponce B."/>
            <person name="Vasquez-Murrieta M.S."/>
        </authorList>
    </citation>
    <scope>NUCLEOTIDE SEQUENCE [LARGE SCALE GENOMIC DNA]</scope>
    <source>
        <strain evidence="3 4">NE1TT3</strain>
    </source>
</reference>
<keyword evidence="2" id="KW-0812">Transmembrane</keyword>
<feature type="region of interest" description="Disordered" evidence="1">
    <location>
        <begin position="1"/>
        <end position="24"/>
    </location>
</feature>
<organism evidence="3 4">
    <name type="scientific">Microbacterium thalli</name>
    <dbReference type="NCBI Taxonomy" id="3027921"/>
    <lineage>
        <taxon>Bacteria</taxon>
        <taxon>Bacillati</taxon>
        <taxon>Actinomycetota</taxon>
        <taxon>Actinomycetes</taxon>
        <taxon>Micrococcales</taxon>
        <taxon>Microbacteriaceae</taxon>
        <taxon>Microbacterium</taxon>
    </lineage>
</organism>
<name>A0ABT5SD89_9MICO</name>